<dbReference type="GO" id="GO:0003729">
    <property type="term" value="F:mRNA binding"/>
    <property type="evidence" value="ECO:0007669"/>
    <property type="project" value="TreeGrafter"/>
</dbReference>
<dbReference type="EMBL" id="GEEE01002385">
    <property type="protein sequence ID" value="JAP60840.1"/>
    <property type="molecule type" value="Transcribed_RNA"/>
</dbReference>
<feature type="domain" description="Sm" evidence="7">
    <location>
        <begin position="15"/>
        <end position="90"/>
    </location>
</feature>
<dbReference type="Gene3D" id="2.30.30.100">
    <property type="match status" value="1"/>
</dbReference>
<dbReference type="GO" id="GO:0000290">
    <property type="term" value="P:deadenylation-dependent decapping of nuclear-transcribed mRNA"/>
    <property type="evidence" value="ECO:0007669"/>
    <property type="project" value="TreeGrafter"/>
</dbReference>
<protein>
    <recommendedName>
        <fullName evidence="6">U6 snRNA-associated Sm-like protein LSm1</fullName>
    </recommendedName>
</protein>
<dbReference type="GO" id="GO:1990904">
    <property type="term" value="C:ribonucleoprotein complex"/>
    <property type="evidence" value="ECO:0007669"/>
    <property type="project" value="UniProtKB-KW"/>
</dbReference>
<dbReference type="CDD" id="cd01728">
    <property type="entry name" value="LSm1"/>
    <property type="match status" value="1"/>
</dbReference>
<dbReference type="AlphaFoldDB" id="A0A0V0J4W1"/>
<evidence type="ECO:0000256" key="4">
    <source>
        <dbReference type="ARBA" id="ARBA00022884"/>
    </source>
</evidence>
<gene>
    <name evidence="6 8" type="primary">LSM1</name>
    <name evidence="8" type="ORF">TR87044</name>
</gene>
<dbReference type="InterPro" id="IPR001163">
    <property type="entry name" value="Sm_dom_euk/arc"/>
</dbReference>
<dbReference type="SUPFAM" id="SSF50182">
    <property type="entry name" value="Sm-like ribonucleoproteins"/>
    <property type="match status" value="1"/>
</dbReference>
<dbReference type="PROSITE" id="PS52002">
    <property type="entry name" value="SM"/>
    <property type="match status" value="1"/>
</dbReference>
<organism evidence="8">
    <name type="scientific">Schistocephalus solidus</name>
    <name type="common">Tapeworm</name>
    <dbReference type="NCBI Taxonomy" id="70667"/>
    <lineage>
        <taxon>Eukaryota</taxon>
        <taxon>Metazoa</taxon>
        <taxon>Spiralia</taxon>
        <taxon>Lophotrochozoa</taxon>
        <taxon>Platyhelminthes</taxon>
        <taxon>Cestoda</taxon>
        <taxon>Eucestoda</taxon>
        <taxon>Diphyllobothriidea</taxon>
        <taxon>Diphyllobothriidae</taxon>
        <taxon>Schistocephalus</taxon>
    </lineage>
</organism>
<dbReference type="InterPro" id="IPR034104">
    <property type="entry name" value="Lsm1"/>
</dbReference>
<evidence type="ECO:0000256" key="3">
    <source>
        <dbReference type="ARBA" id="ARBA00022664"/>
    </source>
</evidence>
<keyword evidence="5 6" id="KW-0687">Ribonucleoprotein</keyword>
<proteinExistence type="inferred from homology"/>
<comment type="subunit">
    <text evidence="6">LSm subunits form a heteromer with a donut shape.</text>
</comment>
<keyword evidence="3 6" id="KW-0507">mRNA processing</keyword>
<sequence>MTLSADENFNLPHFPGSASLLNDLGKEVLVKLRGPKCYLGYLRAVDQFGNIILHDALERIFVGDKYADIKRGILLVRGENIALIGEQKPDFDIDSKFTRTSEEEIFRLQADHLTELKQASKRRAEILSSRGIAWLEPDCILDDI</sequence>
<name>A0A0V0J4W1_SCHSO</name>
<comment type="similarity">
    <text evidence="1 6">Belongs to the snRNP Sm proteins family.</text>
</comment>
<dbReference type="Pfam" id="PF01423">
    <property type="entry name" value="LSM"/>
    <property type="match status" value="1"/>
</dbReference>
<dbReference type="GO" id="GO:1990726">
    <property type="term" value="C:Lsm1-7-Pat1 complex"/>
    <property type="evidence" value="ECO:0007669"/>
    <property type="project" value="TreeGrafter"/>
</dbReference>
<dbReference type="InterPro" id="IPR047575">
    <property type="entry name" value="Sm"/>
</dbReference>
<keyword evidence="2 6" id="KW-0963">Cytoplasm</keyword>
<evidence type="ECO:0000256" key="1">
    <source>
        <dbReference type="ARBA" id="ARBA00006850"/>
    </source>
</evidence>
<dbReference type="InterPro" id="IPR044642">
    <property type="entry name" value="PTHR15588"/>
</dbReference>
<evidence type="ECO:0000313" key="8">
    <source>
        <dbReference type="EMBL" id="JAP60840.1"/>
    </source>
</evidence>
<dbReference type="PANTHER" id="PTHR15588">
    <property type="entry name" value="LSM1"/>
    <property type="match status" value="1"/>
</dbReference>
<comment type="subcellular location">
    <subcellularLocation>
        <location evidence="6">Cytoplasm</location>
    </subcellularLocation>
    <subcellularLocation>
        <location evidence="6">Cytoplasm</location>
        <location evidence="6">P-body</location>
    </subcellularLocation>
</comment>
<evidence type="ECO:0000256" key="6">
    <source>
        <dbReference type="RuleBase" id="RU365047"/>
    </source>
</evidence>
<dbReference type="InterPro" id="IPR010920">
    <property type="entry name" value="LSM_dom_sf"/>
</dbReference>
<accession>A0A0V0J4W1</accession>
<evidence type="ECO:0000256" key="2">
    <source>
        <dbReference type="ARBA" id="ARBA00022490"/>
    </source>
</evidence>
<dbReference type="EMBL" id="GEEE01002043">
    <property type="protein sequence ID" value="JAP61182.1"/>
    <property type="molecule type" value="Transcribed_RNA"/>
</dbReference>
<dbReference type="PANTHER" id="PTHR15588:SF8">
    <property type="entry name" value="U6 SNRNA-ASSOCIATED SM-LIKE PROTEIN LSM1"/>
    <property type="match status" value="1"/>
</dbReference>
<reference evidence="8" key="1">
    <citation type="submission" date="2016-01" db="EMBL/GenBank/DDBJ databases">
        <title>Reference transcriptome for the parasite Schistocephalus solidus: insights into the molecular evolution of parasitism.</title>
        <authorList>
            <person name="Hebert F.O."/>
            <person name="Grambauer S."/>
            <person name="Barber I."/>
            <person name="Landry C.R."/>
            <person name="Aubin-Horth N."/>
        </authorList>
    </citation>
    <scope>NUCLEOTIDE SEQUENCE</scope>
</reference>
<keyword evidence="4 6" id="KW-0694">RNA-binding</keyword>
<evidence type="ECO:0000259" key="7">
    <source>
        <dbReference type="PROSITE" id="PS52002"/>
    </source>
</evidence>
<dbReference type="GO" id="GO:0000932">
    <property type="term" value="C:P-body"/>
    <property type="evidence" value="ECO:0007669"/>
    <property type="project" value="UniProtKB-SubCell"/>
</dbReference>
<evidence type="ECO:0000256" key="5">
    <source>
        <dbReference type="ARBA" id="ARBA00023274"/>
    </source>
</evidence>
<comment type="function">
    <text evidence="6">Probably involved with other LSm subunits in the general process of degradation of mRNAs.</text>
</comment>
<dbReference type="GO" id="GO:0006397">
    <property type="term" value="P:mRNA processing"/>
    <property type="evidence" value="ECO:0007669"/>
    <property type="project" value="UniProtKB-UniRule"/>
</dbReference>
<dbReference type="SMART" id="SM00651">
    <property type="entry name" value="Sm"/>
    <property type="match status" value="1"/>
</dbReference>